<dbReference type="EMBL" id="JAAKZY010000109">
    <property type="protein sequence ID" value="NGO11589.1"/>
    <property type="molecule type" value="Genomic_DNA"/>
</dbReference>
<evidence type="ECO:0000313" key="6">
    <source>
        <dbReference type="EMBL" id="NGO11589.1"/>
    </source>
</evidence>
<accession>A0A6G4VBW9</accession>
<reference evidence="6 7" key="1">
    <citation type="submission" date="2020-02" db="EMBL/GenBank/DDBJ databases">
        <title>Whole-genome analyses of novel actinobacteria.</title>
        <authorList>
            <person name="Sahin N."/>
            <person name="Gencbay T."/>
        </authorList>
    </citation>
    <scope>NUCLEOTIDE SEQUENCE [LARGE SCALE GENOMIC DNA]</scope>
    <source>
        <strain evidence="6 7">HC44</strain>
    </source>
</reference>
<comment type="caution">
    <text evidence="6">The sequence shown here is derived from an EMBL/GenBank/DDBJ whole genome shotgun (WGS) entry which is preliminary data.</text>
</comment>
<evidence type="ECO:0000256" key="3">
    <source>
        <dbReference type="ARBA" id="ARBA00023163"/>
    </source>
</evidence>
<dbReference type="RefSeq" id="WP_165263947.1">
    <property type="nucleotide sequence ID" value="NZ_JAAKZY010000109.1"/>
</dbReference>
<protein>
    <submittedName>
        <fullName evidence="6">TetR/AcrR family transcriptional regulator</fullName>
    </submittedName>
</protein>
<dbReference type="Proteomes" id="UP000472335">
    <property type="component" value="Unassembled WGS sequence"/>
</dbReference>
<organism evidence="6 7">
    <name type="scientific">Streptomyces scabichelini</name>
    <dbReference type="NCBI Taxonomy" id="2711217"/>
    <lineage>
        <taxon>Bacteria</taxon>
        <taxon>Bacillati</taxon>
        <taxon>Actinomycetota</taxon>
        <taxon>Actinomycetes</taxon>
        <taxon>Kitasatosporales</taxon>
        <taxon>Streptomycetaceae</taxon>
        <taxon>Streptomyces</taxon>
    </lineage>
</organism>
<evidence type="ECO:0000313" key="7">
    <source>
        <dbReference type="Proteomes" id="UP000472335"/>
    </source>
</evidence>
<feature type="domain" description="HTH tetR-type" evidence="5">
    <location>
        <begin position="15"/>
        <end position="75"/>
    </location>
</feature>
<dbReference type="PROSITE" id="PS50977">
    <property type="entry name" value="HTH_TETR_2"/>
    <property type="match status" value="1"/>
</dbReference>
<proteinExistence type="predicted"/>
<dbReference type="PANTHER" id="PTHR30055">
    <property type="entry name" value="HTH-TYPE TRANSCRIPTIONAL REGULATOR RUTR"/>
    <property type="match status" value="1"/>
</dbReference>
<keyword evidence="2 4" id="KW-0238">DNA-binding</keyword>
<gene>
    <name evidence="6" type="ORF">G5C60_29345</name>
</gene>
<dbReference type="SUPFAM" id="SSF46689">
    <property type="entry name" value="Homeodomain-like"/>
    <property type="match status" value="1"/>
</dbReference>
<evidence type="ECO:0000256" key="4">
    <source>
        <dbReference type="PROSITE-ProRule" id="PRU00335"/>
    </source>
</evidence>
<dbReference type="InterPro" id="IPR050109">
    <property type="entry name" value="HTH-type_TetR-like_transc_reg"/>
</dbReference>
<dbReference type="PANTHER" id="PTHR30055:SF234">
    <property type="entry name" value="HTH-TYPE TRANSCRIPTIONAL REGULATOR BETI"/>
    <property type="match status" value="1"/>
</dbReference>
<evidence type="ECO:0000256" key="2">
    <source>
        <dbReference type="ARBA" id="ARBA00023125"/>
    </source>
</evidence>
<feature type="DNA-binding region" description="H-T-H motif" evidence="4">
    <location>
        <begin position="38"/>
        <end position="57"/>
    </location>
</feature>
<evidence type="ECO:0000259" key="5">
    <source>
        <dbReference type="PROSITE" id="PS50977"/>
    </source>
</evidence>
<keyword evidence="7" id="KW-1185">Reference proteome</keyword>
<dbReference type="InterPro" id="IPR041490">
    <property type="entry name" value="KstR2_TetR_C"/>
</dbReference>
<keyword evidence="3" id="KW-0804">Transcription</keyword>
<sequence>MAMSTEESFASPSGGSTRRQIETVAAELFYRRGYGTTSVREILAAVGMTPGALYNHFRSKEELLYSIASRTCAELERQLAAAVRRGGGEPARELWEAARTMTEFHTTYRMEAVVTRSESARLPLPQATEVGDSERRIRREFERMLEQGRERGVFRLSLPDDRPADIPVTAKAMLDLCIHAGLWFRPEGRLSAEEIAEQYGVLVLQAAGVTHAEIQSVSASVPR</sequence>
<dbReference type="InterPro" id="IPR009057">
    <property type="entry name" value="Homeodomain-like_sf"/>
</dbReference>
<dbReference type="Pfam" id="PF00440">
    <property type="entry name" value="TetR_N"/>
    <property type="match status" value="1"/>
</dbReference>
<dbReference type="InterPro" id="IPR036271">
    <property type="entry name" value="Tet_transcr_reg_TetR-rel_C_sf"/>
</dbReference>
<dbReference type="GO" id="GO:0000976">
    <property type="term" value="F:transcription cis-regulatory region binding"/>
    <property type="evidence" value="ECO:0007669"/>
    <property type="project" value="TreeGrafter"/>
</dbReference>
<dbReference type="AlphaFoldDB" id="A0A6G4VBW9"/>
<dbReference type="InterPro" id="IPR001647">
    <property type="entry name" value="HTH_TetR"/>
</dbReference>
<dbReference type="Gene3D" id="1.10.357.10">
    <property type="entry name" value="Tetracycline Repressor, domain 2"/>
    <property type="match status" value="1"/>
</dbReference>
<dbReference type="Pfam" id="PF17932">
    <property type="entry name" value="TetR_C_24"/>
    <property type="match status" value="1"/>
</dbReference>
<name>A0A6G4VBW9_9ACTN</name>
<dbReference type="PRINTS" id="PR00455">
    <property type="entry name" value="HTHTETR"/>
</dbReference>
<dbReference type="GO" id="GO:0003700">
    <property type="term" value="F:DNA-binding transcription factor activity"/>
    <property type="evidence" value="ECO:0007669"/>
    <property type="project" value="TreeGrafter"/>
</dbReference>
<keyword evidence="1" id="KW-0805">Transcription regulation</keyword>
<evidence type="ECO:0000256" key="1">
    <source>
        <dbReference type="ARBA" id="ARBA00023015"/>
    </source>
</evidence>
<dbReference type="SUPFAM" id="SSF48498">
    <property type="entry name" value="Tetracyclin repressor-like, C-terminal domain"/>
    <property type="match status" value="1"/>
</dbReference>